<dbReference type="InterPro" id="IPR023213">
    <property type="entry name" value="CAT-like_dom_sf"/>
</dbReference>
<comment type="similarity">
    <text evidence="1">Belongs to the plant acyltransferase family.</text>
</comment>
<evidence type="ECO:0000313" key="5">
    <source>
        <dbReference type="Proteomes" id="UP000436088"/>
    </source>
</evidence>
<organism evidence="4 5">
    <name type="scientific">Hibiscus syriacus</name>
    <name type="common">Rose of Sharon</name>
    <dbReference type="NCBI Taxonomy" id="106335"/>
    <lineage>
        <taxon>Eukaryota</taxon>
        <taxon>Viridiplantae</taxon>
        <taxon>Streptophyta</taxon>
        <taxon>Embryophyta</taxon>
        <taxon>Tracheophyta</taxon>
        <taxon>Spermatophyta</taxon>
        <taxon>Magnoliopsida</taxon>
        <taxon>eudicotyledons</taxon>
        <taxon>Gunneridae</taxon>
        <taxon>Pentapetalae</taxon>
        <taxon>rosids</taxon>
        <taxon>malvids</taxon>
        <taxon>Malvales</taxon>
        <taxon>Malvaceae</taxon>
        <taxon>Malvoideae</taxon>
        <taxon>Hibiscus</taxon>
    </lineage>
</organism>
<evidence type="ECO:0000256" key="1">
    <source>
        <dbReference type="ARBA" id="ARBA00009861"/>
    </source>
</evidence>
<proteinExistence type="inferred from homology"/>
<sequence length="154" mass="17696">MEVTVKEMTMVTPCEETPRTSLWLSNNDLAVTAYHVSIVYFYKSNGSRDFFDTKVLREALSKVLVSFYPYAGRLGYDKNGRIEIVCNAEGVLFGEAETSSVMDDFVQDFSDGSKVPQLVPKFDKLCCYFFLSASRFTGDYFQMRRSFYRSYFAP</sequence>
<dbReference type="InterPro" id="IPR050317">
    <property type="entry name" value="Plant_Fungal_Acyltransferase"/>
</dbReference>
<evidence type="ECO:0000256" key="2">
    <source>
        <dbReference type="ARBA" id="ARBA00022679"/>
    </source>
</evidence>
<keyword evidence="5" id="KW-1185">Reference proteome</keyword>
<evidence type="ECO:0000313" key="4">
    <source>
        <dbReference type="EMBL" id="KAE8664279.1"/>
    </source>
</evidence>
<dbReference type="PANTHER" id="PTHR31642:SF11">
    <property type="entry name" value="SHIKIMATE O-HYDROXYCINNAMOYLTRANSFERASE"/>
    <property type="match status" value="1"/>
</dbReference>
<dbReference type="Proteomes" id="UP000436088">
    <property type="component" value="Unassembled WGS sequence"/>
</dbReference>
<dbReference type="EMBL" id="VEPZ02001653">
    <property type="protein sequence ID" value="KAE8664279.1"/>
    <property type="molecule type" value="Genomic_DNA"/>
</dbReference>
<protein>
    <submittedName>
        <fullName evidence="4">Hydroxycinnamoyl CoA shikimate/quinate hydroxycinnamoyltransferase</fullName>
    </submittedName>
</protein>
<gene>
    <name evidence="4" type="ORF">F3Y22_tig00112801pilonHSYRG00022</name>
</gene>
<keyword evidence="3" id="KW-0012">Acyltransferase</keyword>
<dbReference type="AlphaFoldDB" id="A0A6A2XZF7"/>
<reference evidence="4" key="1">
    <citation type="submission" date="2019-09" db="EMBL/GenBank/DDBJ databases">
        <title>Draft genome information of white flower Hibiscus syriacus.</title>
        <authorList>
            <person name="Kim Y.-M."/>
        </authorList>
    </citation>
    <scope>NUCLEOTIDE SEQUENCE [LARGE SCALE GENOMIC DNA]</scope>
    <source>
        <strain evidence="4">YM2019G1</strain>
    </source>
</reference>
<dbReference type="Pfam" id="PF02458">
    <property type="entry name" value="Transferase"/>
    <property type="match status" value="1"/>
</dbReference>
<dbReference type="PANTHER" id="PTHR31642">
    <property type="entry name" value="TRICHOTHECENE 3-O-ACETYLTRANSFERASE"/>
    <property type="match status" value="1"/>
</dbReference>
<keyword evidence="2" id="KW-0808">Transferase</keyword>
<name>A0A6A2XZF7_HIBSY</name>
<dbReference type="GO" id="GO:0016747">
    <property type="term" value="F:acyltransferase activity, transferring groups other than amino-acyl groups"/>
    <property type="evidence" value="ECO:0007669"/>
    <property type="project" value="TreeGrafter"/>
</dbReference>
<evidence type="ECO:0000256" key="3">
    <source>
        <dbReference type="ARBA" id="ARBA00023315"/>
    </source>
</evidence>
<comment type="caution">
    <text evidence="4">The sequence shown here is derived from an EMBL/GenBank/DDBJ whole genome shotgun (WGS) entry which is preliminary data.</text>
</comment>
<accession>A0A6A2XZF7</accession>
<dbReference type="Gene3D" id="3.30.559.10">
    <property type="entry name" value="Chloramphenicol acetyltransferase-like domain"/>
    <property type="match status" value="1"/>
</dbReference>